<keyword evidence="1" id="KW-0472">Membrane</keyword>
<evidence type="ECO:0000313" key="3">
    <source>
        <dbReference type="Proteomes" id="UP000217895"/>
    </source>
</evidence>
<dbReference type="Proteomes" id="UP000217895">
    <property type="component" value="Chromosome"/>
</dbReference>
<protein>
    <submittedName>
        <fullName evidence="2">Uncharacterized protein</fullName>
    </submittedName>
</protein>
<sequence length="36" mass="3727">MEGLNGMDMMLGGLAIAILAGGLFMLVSGVWSARDK</sequence>
<gene>
    <name evidence="2" type="ORF">NIES2135_49380</name>
</gene>
<keyword evidence="1" id="KW-0812">Transmembrane</keyword>
<organism evidence="2 3">
    <name type="scientific">Leptolyngbya boryana NIES-2135</name>
    <dbReference type="NCBI Taxonomy" id="1973484"/>
    <lineage>
        <taxon>Bacteria</taxon>
        <taxon>Bacillati</taxon>
        <taxon>Cyanobacteriota</taxon>
        <taxon>Cyanophyceae</taxon>
        <taxon>Leptolyngbyales</taxon>
        <taxon>Leptolyngbyaceae</taxon>
        <taxon>Leptolyngbya group</taxon>
        <taxon>Leptolyngbya</taxon>
    </lineage>
</organism>
<proteinExistence type="predicted"/>
<keyword evidence="3" id="KW-1185">Reference proteome</keyword>
<accession>A0A1Z4JMS3</accession>
<feature type="transmembrane region" description="Helical" evidence="1">
    <location>
        <begin position="12"/>
        <end position="33"/>
    </location>
</feature>
<dbReference type="AlphaFoldDB" id="A0A1Z4JMS3"/>
<evidence type="ECO:0000256" key="1">
    <source>
        <dbReference type="SAM" id="Phobius"/>
    </source>
</evidence>
<dbReference type="EMBL" id="AP018203">
    <property type="protein sequence ID" value="BAY58065.1"/>
    <property type="molecule type" value="Genomic_DNA"/>
</dbReference>
<reference evidence="2 3" key="1">
    <citation type="submission" date="2017-06" db="EMBL/GenBank/DDBJ databases">
        <title>Genome sequencing of cyanobaciteial culture collection at National Institute for Environmental Studies (NIES).</title>
        <authorList>
            <person name="Hirose Y."/>
            <person name="Shimura Y."/>
            <person name="Fujisawa T."/>
            <person name="Nakamura Y."/>
            <person name="Kawachi M."/>
        </authorList>
    </citation>
    <scope>NUCLEOTIDE SEQUENCE [LARGE SCALE GENOMIC DNA]</scope>
    <source>
        <strain evidence="2 3">NIES-2135</strain>
    </source>
</reference>
<evidence type="ECO:0000313" key="2">
    <source>
        <dbReference type="EMBL" id="BAY58065.1"/>
    </source>
</evidence>
<keyword evidence="1" id="KW-1133">Transmembrane helix</keyword>
<name>A0A1Z4JMS3_LEPBY</name>